<feature type="region of interest" description="Disordered" evidence="1">
    <location>
        <begin position="104"/>
        <end position="136"/>
    </location>
</feature>
<dbReference type="EMBL" id="JBHTIR010002846">
    <property type="protein sequence ID" value="MFD0854309.1"/>
    <property type="molecule type" value="Genomic_DNA"/>
</dbReference>
<gene>
    <name evidence="3" type="ORF">ACFQ07_18870</name>
</gene>
<dbReference type="InterPro" id="IPR046675">
    <property type="entry name" value="DUF6545"/>
</dbReference>
<dbReference type="InterPro" id="IPR050039">
    <property type="entry name" value="MAB_1171c-like"/>
</dbReference>
<keyword evidence="4" id="KW-1185">Reference proteome</keyword>
<evidence type="ECO:0000313" key="3">
    <source>
        <dbReference type="EMBL" id="MFD0854309.1"/>
    </source>
</evidence>
<feature type="non-terminal residue" evidence="3">
    <location>
        <position position="1"/>
    </location>
</feature>
<dbReference type="Proteomes" id="UP001597083">
    <property type="component" value="Unassembled WGS sequence"/>
</dbReference>
<evidence type="ECO:0000256" key="1">
    <source>
        <dbReference type="SAM" id="MobiDB-lite"/>
    </source>
</evidence>
<sequence length="172" mass="18870">SAPVRWLRHRRTYRRLSPLWHALAEAMPQIVLPRGGLDRFSYRYGVHRRVIEIRDGLLLLRPYCDPVLRDRTETTADGFGPPGPQSAALQEAITIRKALAAYQSRRPATRVHESTTGGTTGPPAGDQVHDPGNSVAGADLESEAEWLMQVSSAFTIAALTVDTTEDAPSGCR</sequence>
<evidence type="ECO:0000259" key="2">
    <source>
        <dbReference type="Pfam" id="PF20182"/>
    </source>
</evidence>
<dbReference type="Pfam" id="PF20182">
    <property type="entry name" value="DUF6545"/>
    <property type="match status" value="1"/>
</dbReference>
<proteinExistence type="predicted"/>
<comment type="caution">
    <text evidence="3">The sequence shown here is derived from an EMBL/GenBank/DDBJ whole genome shotgun (WGS) entry which is preliminary data.</text>
</comment>
<feature type="domain" description="DUF6545" evidence="2">
    <location>
        <begin position="5"/>
        <end position="154"/>
    </location>
</feature>
<accession>A0ABW3CIE8</accession>
<feature type="compositionally biased region" description="Low complexity" evidence="1">
    <location>
        <begin position="115"/>
        <end position="125"/>
    </location>
</feature>
<reference evidence="4" key="1">
    <citation type="journal article" date="2019" name="Int. J. Syst. Evol. Microbiol.">
        <title>The Global Catalogue of Microorganisms (GCM) 10K type strain sequencing project: providing services to taxonomists for standard genome sequencing and annotation.</title>
        <authorList>
            <consortium name="The Broad Institute Genomics Platform"/>
            <consortium name="The Broad Institute Genome Sequencing Center for Infectious Disease"/>
            <person name="Wu L."/>
            <person name="Ma J."/>
        </authorList>
    </citation>
    <scope>NUCLEOTIDE SEQUENCE [LARGE SCALE GENOMIC DNA]</scope>
    <source>
        <strain evidence="4">JCM 31696</strain>
    </source>
</reference>
<dbReference type="NCBIfam" id="NF042915">
    <property type="entry name" value="MAB_1171c_fam"/>
    <property type="match status" value="1"/>
</dbReference>
<protein>
    <submittedName>
        <fullName evidence="3">MAB_1171c family putative transporter</fullName>
    </submittedName>
</protein>
<name>A0ABW3CIE8_9ACTN</name>
<evidence type="ECO:0000313" key="4">
    <source>
        <dbReference type="Proteomes" id="UP001597083"/>
    </source>
</evidence>
<organism evidence="3 4">
    <name type="scientific">Actinomadura adrarensis</name>
    <dbReference type="NCBI Taxonomy" id="1819600"/>
    <lineage>
        <taxon>Bacteria</taxon>
        <taxon>Bacillati</taxon>
        <taxon>Actinomycetota</taxon>
        <taxon>Actinomycetes</taxon>
        <taxon>Streptosporangiales</taxon>
        <taxon>Thermomonosporaceae</taxon>
        <taxon>Actinomadura</taxon>
    </lineage>
</organism>